<dbReference type="InterPro" id="IPR036291">
    <property type="entry name" value="NAD(P)-bd_dom_sf"/>
</dbReference>
<dbReference type="Gene3D" id="1.10.1040.10">
    <property type="entry name" value="N-(1-d-carboxylethyl)-l-norvaline Dehydrogenase, domain 2"/>
    <property type="match status" value="1"/>
</dbReference>
<evidence type="ECO:0000313" key="8">
    <source>
        <dbReference type="Proteomes" id="UP000199069"/>
    </source>
</evidence>
<evidence type="ECO:0000256" key="3">
    <source>
        <dbReference type="ARBA" id="ARBA00023002"/>
    </source>
</evidence>
<dbReference type="GO" id="GO:0008677">
    <property type="term" value="F:2-dehydropantoate 2-reductase activity"/>
    <property type="evidence" value="ECO:0007669"/>
    <property type="project" value="TreeGrafter"/>
</dbReference>
<dbReference type="Gene3D" id="3.40.50.720">
    <property type="entry name" value="NAD(P)-binding Rossmann-like Domain"/>
    <property type="match status" value="2"/>
</dbReference>
<feature type="region of interest" description="Disordered" evidence="4">
    <location>
        <begin position="158"/>
        <end position="184"/>
    </location>
</feature>
<dbReference type="SUPFAM" id="SSF48179">
    <property type="entry name" value="6-phosphogluconate dehydrogenase C-terminal domain-like"/>
    <property type="match status" value="1"/>
</dbReference>
<keyword evidence="2" id="KW-0521">NADP</keyword>
<feature type="region of interest" description="Disordered" evidence="4">
    <location>
        <begin position="961"/>
        <end position="1003"/>
    </location>
</feature>
<dbReference type="InterPro" id="IPR013328">
    <property type="entry name" value="6PGD_dom2"/>
</dbReference>
<name>A0A0K3CEW0_RHOTO</name>
<dbReference type="InterPro" id="IPR013752">
    <property type="entry name" value="KPA_reductase"/>
</dbReference>
<feature type="compositionally biased region" description="Basic and acidic residues" evidence="4">
    <location>
        <begin position="571"/>
        <end position="590"/>
    </location>
</feature>
<dbReference type="GO" id="GO:0050661">
    <property type="term" value="F:NADP binding"/>
    <property type="evidence" value="ECO:0007669"/>
    <property type="project" value="TreeGrafter"/>
</dbReference>
<feature type="compositionally biased region" description="Polar residues" evidence="4">
    <location>
        <begin position="158"/>
        <end position="171"/>
    </location>
</feature>
<evidence type="ECO:0000313" key="7">
    <source>
        <dbReference type="EMBL" id="CTR07060.1"/>
    </source>
</evidence>
<dbReference type="InterPro" id="IPR050838">
    <property type="entry name" value="Ketopantoate_reductase"/>
</dbReference>
<feature type="domain" description="Ketopantoate reductase N-terminal" evidence="5">
    <location>
        <begin position="83"/>
        <end position="298"/>
    </location>
</feature>
<dbReference type="AlphaFoldDB" id="A0A0K3CEW0"/>
<dbReference type="GO" id="GO:0005739">
    <property type="term" value="C:mitochondrion"/>
    <property type="evidence" value="ECO:0007669"/>
    <property type="project" value="TreeGrafter"/>
</dbReference>
<feature type="domain" description="Ketopantoate reductase C-terminal" evidence="6">
    <location>
        <begin position="371"/>
        <end position="498"/>
    </location>
</feature>
<comment type="similarity">
    <text evidence="1">Belongs to the ketopantoate reductase family.</text>
</comment>
<protein>
    <submittedName>
        <fullName evidence="7">BY PROTMAP: gi|342321004|gb|EGU12942.1| 2-dehydropantoate 2-reductase [Rhodotorula glutinis ATCC 204091]</fullName>
    </submittedName>
</protein>
<keyword evidence="3" id="KW-0560">Oxidoreductase</keyword>
<keyword evidence="8" id="KW-1185">Reference proteome</keyword>
<proteinExistence type="inferred from homology"/>
<dbReference type="PANTHER" id="PTHR43765">
    <property type="entry name" value="2-DEHYDROPANTOATE 2-REDUCTASE-RELATED"/>
    <property type="match status" value="1"/>
</dbReference>
<evidence type="ECO:0000256" key="4">
    <source>
        <dbReference type="SAM" id="MobiDB-lite"/>
    </source>
</evidence>
<feature type="region of interest" description="Disordered" evidence="4">
    <location>
        <begin position="635"/>
        <end position="660"/>
    </location>
</feature>
<accession>A0A0K3CEW0</accession>
<dbReference type="Proteomes" id="UP000199069">
    <property type="component" value="Unassembled WGS sequence"/>
</dbReference>
<dbReference type="STRING" id="5286.A0A0K3CEW0"/>
<feature type="compositionally biased region" description="Basic and acidic residues" evidence="4">
    <location>
        <begin position="597"/>
        <end position="606"/>
    </location>
</feature>
<evidence type="ECO:0000256" key="2">
    <source>
        <dbReference type="ARBA" id="ARBA00022857"/>
    </source>
</evidence>
<evidence type="ECO:0000259" key="6">
    <source>
        <dbReference type="Pfam" id="PF08546"/>
    </source>
</evidence>
<feature type="compositionally biased region" description="Basic and acidic residues" evidence="4">
    <location>
        <begin position="173"/>
        <end position="184"/>
    </location>
</feature>
<feature type="region of interest" description="Disordered" evidence="4">
    <location>
        <begin position="447"/>
        <end position="468"/>
    </location>
</feature>
<dbReference type="Pfam" id="PF08546">
    <property type="entry name" value="ApbA_C"/>
    <property type="match status" value="1"/>
</dbReference>
<evidence type="ECO:0000259" key="5">
    <source>
        <dbReference type="Pfam" id="PF02558"/>
    </source>
</evidence>
<dbReference type="SUPFAM" id="SSF51735">
    <property type="entry name" value="NAD(P)-binding Rossmann-fold domains"/>
    <property type="match status" value="1"/>
</dbReference>
<dbReference type="Pfam" id="PF02558">
    <property type="entry name" value="ApbA"/>
    <property type="match status" value="1"/>
</dbReference>
<gene>
    <name evidence="7" type="primary">FGENESH: predicted gene_5.466</name>
    <name evidence="7" type="ORF">BN2166_0029210</name>
</gene>
<feature type="compositionally biased region" description="Acidic residues" evidence="4">
    <location>
        <begin position="532"/>
        <end position="546"/>
    </location>
</feature>
<feature type="compositionally biased region" description="Pro residues" evidence="4">
    <location>
        <begin position="456"/>
        <end position="465"/>
    </location>
</feature>
<dbReference type="EMBL" id="CWKI01000005">
    <property type="protein sequence ID" value="CTR07060.1"/>
    <property type="molecule type" value="Genomic_DNA"/>
</dbReference>
<dbReference type="InterPro" id="IPR008927">
    <property type="entry name" value="6-PGluconate_DH-like_C_sf"/>
</dbReference>
<feature type="region of interest" description="Disordered" evidence="4">
    <location>
        <begin position="503"/>
        <end position="622"/>
    </location>
</feature>
<dbReference type="PANTHER" id="PTHR43765:SF2">
    <property type="entry name" value="2-DEHYDROPANTOATE 2-REDUCTASE"/>
    <property type="match status" value="1"/>
</dbReference>
<sequence length="1042" mass="114292">MKSPSPEPLTSFTTARSGSAGDCLDLLDCFKNAQHRQERRGTVACIAHTLPSVSHRSGDTAAYRSGDCLEWPVTSGGQVMRFHCLGVGSIGSLIATNLAQLPFSQVRLILRRKDLAAQLLKASGSAPRDASETPYGTITVERNGLARRTSNLEMELTRSPNDAFEQSSVLSGSRREPPRIDPRVWNRNDPISTLIVTTKAPATLPAMQHLLPRLSSRSTIVLCQNGMGVLETLLERYWPEDRSDECERALEQGDASKVRTTGGRPSFVCATTTHGAWRKSGTHFVHAGMGDIKFGVVPNRAILSTLNSYPTPPWPSASENPLLNPRSLVDPTLVHLPYSPVTASLHTTVSSLLSLNELNPTWLPLPTLQIAQLQKLAVNASVNSITALVGVNNGALVGSQKAKRIAAAVCRECSNVFAAHLAREDGRWEPPPALLYDQELESDDIPSSLLTSISPSHPPPPPLPSSHPLSAHSLLDYTLRVLFRTSTNISSTLADLAALTSNTTPDRSSLAFIPPTRPLEQKSRRLTREKEKDEEEKEESEEDVEEESRPATEDDGPTSVFPNPRPRSRTHPYDRAAKHIQRTREIESRVQSRRVNRLRERSEEQSSRPTPSDPAAHSAHSLVRSVRSLLRSEAAPRPLGSPASNSIASSPHPTSSPFTHQCRSDLAARMTGTSFAEQGPAGIGDGSERGVSHIADLPGVDQMLEGSGRGRLELSAENPSPAPLPTTTRSKKLHKAGDSATAAPHIPARPALRPLGHRVMNMSPRSVAKVCKLVEADKQAEAVCAVATAVGEELDVEEHDVVKAGQDELVVRVKGPFWNDWDAWRAATTRQLANLHALQESGVATYLQLRHESFKEFWFPYRQYLWDLLTEDEKTLNGVRVKISKVLSCFRSRKIRTKYHLRTSALAFASTAAFYVSFPLQRHTRSHPTPTSNDFSSLFSFLLPSKPVTFGNLLPTIAPHQFRPKRGAPRVPFSSPSSANPGSTSIGGTPPMSSGGGPYPGVPEYKEEMRQVYEYFKKAWKREEWSVTEDSPEAEKKLRQFS</sequence>
<reference evidence="7 8" key="1">
    <citation type="submission" date="2015-07" db="EMBL/GenBank/DDBJ databases">
        <authorList>
            <person name="Cajimat M.N.B."/>
            <person name="Milazzo M.L."/>
            <person name="Fulhorst C.F."/>
        </authorList>
    </citation>
    <scope>NUCLEOTIDE SEQUENCE [LARGE SCALE GENOMIC DNA]</scope>
    <source>
        <strain evidence="7">Single colony</strain>
    </source>
</reference>
<evidence type="ECO:0000256" key="1">
    <source>
        <dbReference type="ARBA" id="ARBA00007870"/>
    </source>
</evidence>
<feature type="compositionally biased region" description="Low complexity" evidence="4">
    <location>
        <begin position="649"/>
        <end position="660"/>
    </location>
</feature>
<dbReference type="InterPro" id="IPR013332">
    <property type="entry name" value="KPR_N"/>
</dbReference>
<feature type="compositionally biased region" description="Basic and acidic residues" evidence="4">
    <location>
        <begin position="519"/>
        <end position="531"/>
    </location>
</feature>
<feature type="compositionally biased region" description="Low complexity" evidence="4">
    <location>
        <begin position="972"/>
        <end position="993"/>
    </location>
</feature>
<organism evidence="7 8">
    <name type="scientific">Rhodotorula toruloides</name>
    <name type="common">Yeast</name>
    <name type="synonym">Rhodosporidium toruloides</name>
    <dbReference type="NCBI Taxonomy" id="5286"/>
    <lineage>
        <taxon>Eukaryota</taxon>
        <taxon>Fungi</taxon>
        <taxon>Dikarya</taxon>
        <taxon>Basidiomycota</taxon>
        <taxon>Pucciniomycotina</taxon>
        <taxon>Microbotryomycetes</taxon>
        <taxon>Sporidiobolales</taxon>
        <taxon>Sporidiobolaceae</taxon>
        <taxon>Rhodotorula</taxon>
    </lineage>
</organism>